<evidence type="ECO:0000313" key="1">
    <source>
        <dbReference type="EMBL" id="KAL0636391.1"/>
    </source>
</evidence>
<comment type="caution">
    <text evidence="1">The sequence shown here is derived from an EMBL/GenBank/DDBJ whole genome shotgun (WGS) entry which is preliminary data.</text>
</comment>
<protein>
    <submittedName>
        <fullName evidence="1">Uncharacterized protein</fullName>
    </submittedName>
</protein>
<reference evidence="1 2" key="1">
    <citation type="submission" date="2024-02" db="EMBL/GenBank/DDBJ databases">
        <title>Discinaceae phylogenomics.</title>
        <authorList>
            <person name="Dirks A.C."/>
            <person name="James T.Y."/>
        </authorList>
    </citation>
    <scope>NUCLEOTIDE SEQUENCE [LARGE SCALE GENOMIC DNA]</scope>
    <source>
        <strain evidence="1 2">ACD0624</strain>
    </source>
</reference>
<dbReference type="EMBL" id="JBBBZM010000051">
    <property type="protein sequence ID" value="KAL0636391.1"/>
    <property type="molecule type" value="Genomic_DNA"/>
</dbReference>
<evidence type="ECO:0000313" key="2">
    <source>
        <dbReference type="Proteomes" id="UP001447188"/>
    </source>
</evidence>
<proteinExistence type="predicted"/>
<dbReference type="Proteomes" id="UP001447188">
    <property type="component" value="Unassembled WGS sequence"/>
</dbReference>
<gene>
    <name evidence="1" type="ORF">Q9L58_004641</name>
</gene>
<accession>A0ABR3GKI1</accession>
<name>A0ABR3GKI1_9PEZI</name>
<organism evidence="1 2">
    <name type="scientific">Discina gigas</name>
    <dbReference type="NCBI Taxonomy" id="1032678"/>
    <lineage>
        <taxon>Eukaryota</taxon>
        <taxon>Fungi</taxon>
        <taxon>Dikarya</taxon>
        <taxon>Ascomycota</taxon>
        <taxon>Pezizomycotina</taxon>
        <taxon>Pezizomycetes</taxon>
        <taxon>Pezizales</taxon>
        <taxon>Discinaceae</taxon>
        <taxon>Discina</taxon>
    </lineage>
</organism>
<sequence>MPYTVESLRTSSKDLQVATLALLILDLHEVIIDANKLRLELDSGTKIHNRKDLQTYLSKAEGRLDEVMIIREVDLALKVWQAGHPYVLLQEIYTLEIKVLDITDQVARWIAASKAVESAVLFFSSDI</sequence>
<keyword evidence="2" id="KW-1185">Reference proteome</keyword>